<sequence>MDLLRPGQDPSRIADYQLLGRLGAGGMGQVYLARSTRSELVAIKVIRDEIASHPQALSRFRREVATVARVRYDRTARLIEASLDAPPYWLATEYIPGPTLRQEIVAGGPFPAAQVRALGAELAHALAGVHAQGITHRDVKPQNVVLGQEGPRLIDFGIARSADDIRLTATGAAHGTPGFTAPEVLLRDETSPAADVFGLGATMAYALTGRPPFGGGAPEAVSYRAVYEDVDLEGTDADPALIALVQACVTKDPAGRPTAADLAMRCEGAHATVAQTLVAGARRRRSPRTRTAVAALLSVVLVAVSAIAARGWGQSGDETDARSPVPVEASSTGESSWSREENGSLDGDPGERRAYAPEDVRWKSAADAQEARLGVGACDRPSQGLSQGSISTSVVYRSGSRKADVRLSVDGAGPQRLVVGVKPPEARGFGYTTAPARVTSQTTALVYPSDFTGGPAVTLAGDWTVVVYSATSDDRSTWSRLSCTGFRAR</sequence>
<keyword evidence="4 5" id="KW-0067">ATP-binding</keyword>
<dbReference type="Proteomes" id="UP000323242">
    <property type="component" value="Unassembled WGS sequence"/>
</dbReference>
<dbReference type="InterPro" id="IPR017441">
    <property type="entry name" value="Protein_kinase_ATP_BS"/>
</dbReference>
<feature type="domain" description="Protein kinase" evidence="7">
    <location>
        <begin position="16"/>
        <end position="273"/>
    </location>
</feature>
<feature type="region of interest" description="Disordered" evidence="6">
    <location>
        <begin position="312"/>
        <end position="360"/>
    </location>
</feature>
<keyword evidence="8" id="KW-0723">Serine/threonine-protein kinase</keyword>
<keyword evidence="3 8" id="KW-0418">Kinase</keyword>
<protein>
    <submittedName>
        <fullName evidence="8">Serine/threonine protein kinase</fullName>
    </submittedName>
</protein>
<dbReference type="RefSeq" id="WP_148904495.1">
    <property type="nucleotide sequence ID" value="NZ_VSZQ01000230.1"/>
</dbReference>
<dbReference type="AlphaFoldDB" id="A0A5D4IHW8"/>
<organism evidence="8 9">
    <name type="scientific">Streptomyces parvus</name>
    <dbReference type="NCBI Taxonomy" id="66428"/>
    <lineage>
        <taxon>Bacteria</taxon>
        <taxon>Bacillati</taxon>
        <taxon>Actinomycetota</taxon>
        <taxon>Actinomycetes</taxon>
        <taxon>Kitasatosporales</taxon>
        <taxon>Streptomycetaceae</taxon>
        <taxon>Streptomyces</taxon>
    </lineage>
</organism>
<proteinExistence type="predicted"/>
<evidence type="ECO:0000256" key="4">
    <source>
        <dbReference type="ARBA" id="ARBA00022840"/>
    </source>
</evidence>
<evidence type="ECO:0000256" key="6">
    <source>
        <dbReference type="SAM" id="MobiDB-lite"/>
    </source>
</evidence>
<dbReference type="InterPro" id="IPR008271">
    <property type="entry name" value="Ser/Thr_kinase_AS"/>
</dbReference>
<dbReference type="EMBL" id="VSZQ01000230">
    <property type="protein sequence ID" value="TYR51649.1"/>
    <property type="molecule type" value="Genomic_DNA"/>
</dbReference>
<dbReference type="Gene3D" id="1.10.510.10">
    <property type="entry name" value="Transferase(Phosphotransferase) domain 1"/>
    <property type="match status" value="1"/>
</dbReference>
<dbReference type="PROSITE" id="PS00108">
    <property type="entry name" value="PROTEIN_KINASE_ST"/>
    <property type="match status" value="1"/>
</dbReference>
<keyword evidence="2 5" id="KW-0547">Nucleotide-binding</keyword>
<keyword evidence="1" id="KW-0808">Transferase</keyword>
<dbReference type="PANTHER" id="PTHR43289:SF34">
    <property type="entry name" value="SERINE_THREONINE-PROTEIN KINASE YBDM-RELATED"/>
    <property type="match status" value="1"/>
</dbReference>
<dbReference type="PROSITE" id="PS50011">
    <property type="entry name" value="PROTEIN_KINASE_DOM"/>
    <property type="match status" value="1"/>
</dbReference>
<name>A0A5D4IHW8_9ACTN</name>
<feature type="compositionally biased region" description="Basic and acidic residues" evidence="6">
    <location>
        <begin position="349"/>
        <end position="360"/>
    </location>
</feature>
<dbReference type="Gene3D" id="3.30.200.20">
    <property type="entry name" value="Phosphorylase Kinase, domain 1"/>
    <property type="match status" value="1"/>
</dbReference>
<dbReference type="GO" id="GO:0005524">
    <property type="term" value="F:ATP binding"/>
    <property type="evidence" value="ECO:0007669"/>
    <property type="project" value="UniProtKB-UniRule"/>
</dbReference>
<evidence type="ECO:0000256" key="2">
    <source>
        <dbReference type="ARBA" id="ARBA00022741"/>
    </source>
</evidence>
<dbReference type="SUPFAM" id="SSF56112">
    <property type="entry name" value="Protein kinase-like (PK-like)"/>
    <property type="match status" value="1"/>
</dbReference>
<evidence type="ECO:0000259" key="7">
    <source>
        <dbReference type="PROSITE" id="PS50011"/>
    </source>
</evidence>
<dbReference type="InterPro" id="IPR011009">
    <property type="entry name" value="Kinase-like_dom_sf"/>
</dbReference>
<comment type="caution">
    <text evidence="8">The sequence shown here is derived from an EMBL/GenBank/DDBJ whole genome shotgun (WGS) entry which is preliminary data.</text>
</comment>
<keyword evidence="9" id="KW-1185">Reference proteome</keyword>
<reference evidence="8 9" key="1">
    <citation type="submission" date="2019-08" db="EMBL/GenBank/DDBJ databases">
        <title>Draft genome for granaticin producer strain Streptomyces parvus C05.</title>
        <authorList>
            <person name="Gonzalez-Pimentel J.L."/>
        </authorList>
    </citation>
    <scope>NUCLEOTIDE SEQUENCE [LARGE SCALE GENOMIC DNA]</scope>
    <source>
        <strain evidence="8 9">C05</strain>
    </source>
</reference>
<evidence type="ECO:0000256" key="1">
    <source>
        <dbReference type="ARBA" id="ARBA00022679"/>
    </source>
</evidence>
<evidence type="ECO:0000313" key="9">
    <source>
        <dbReference type="Proteomes" id="UP000323242"/>
    </source>
</evidence>
<evidence type="ECO:0000256" key="5">
    <source>
        <dbReference type="PROSITE-ProRule" id="PRU10141"/>
    </source>
</evidence>
<dbReference type="GO" id="GO:0004674">
    <property type="term" value="F:protein serine/threonine kinase activity"/>
    <property type="evidence" value="ECO:0007669"/>
    <property type="project" value="UniProtKB-KW"/>
</dbReference>
<dbReference type="InterPro" id="IPR000719">
    <property type="entry name" value="Prot_kinase_dom"/>
</dbReference>
<dbReference type="CDD" id="cd14014">
    <property type="entry name" value="STKc_PknB_like"/>
    <property type="match status" value="1"/>
</dbReference>
<evidence type="ECO:0000313" key="8">
    <source>
        <dbReference type="EMBL" id="TYR51649.1"/>
    </source>
</evidence>
<gene>
    <name evidence="8" type="ORF">FY004_30965</name>
</gene>
<evidence type="ECO:0000256" key="3">
    <source>
        <dbReference type="ARBA" id="ARBA00022777"/>
    </source>
</evidence>
<accession>A0A5D4IHW8</accession>
<feature type="binding site" evidence="5">
    <location>
        <position position="44"/>
    </location>
    <ligand>
        <name>ATP</name>
        <dbReference type="ChEBI" id="CHEBI:30616"/>
    </ligand>
</feature>
<dbReference type="PROSITE" id="PS00107">
    <property type="entry name" value="PROTEIN_KINASE_ATP"/>
    <property type="match status" value="1"/>
</dbReference>
<dbReference type="SMART" id="SM00220">
    <property type="entry name" value="S_TKc"/>
    <property type="match status" value="1"/>
</dbReference>
<dbReference type="Pfam" id="PF00069">
    <property type="entry name" value="Pkinase"/>
    <property type="match status" value="1"/>
</dbReference>
<dbReference type="PANTHER" id="PTHR43289">
    <property type="entry name" value="MITOGEN-ACTIVATED PROTEIN KINASE KINASE KINASE 20-RELATED"/>
    <property type="match status" value="1"/>
</dbReference>